<evidence type="ECO:0000256" key="3">
    <source>
        <dbReference type="ARBA" id="ARBA00022448"/>
    </source>
</evidence>
<feature type="transmembrane region" description="Helical" evidence="12">
    <location>
        <begin position="357"/>
        <end position="376"/>
    </location>
</feature>
<evidence type="ECO:0000256" key="10">
    <source>
        <dbReference type="ARBA" id="ARBA00023004"/>
    </source>
</evidence>
<dbReference type="InterPro" id="IPR002585">
    <property type="entry name" value="Cyt-d_ubiquinol_oxidase_su_1"/>
</dbReference>
<keyword evidence="5 12" id="KW-0349">Heme</keyword>
<keyword evidence="6 12" id="KW-0812">Transmembrane</keyword>
<comment type="caution">
    <text evidence="14">The sequence shown here is derived from an EMBL/GenBank/DDBJ whole genome shotgun (WGS) entry which is preliminary data.</text>
</comment>
<protein>
    <submittedName>
        <fullName evidence="14">Cytochrome D ubiquinol oxidase subunit I</fullName>
    </submittedName>
</protein>
<feature type="transmembrane region" description="Helical" evidence="12">
    <location>
        <begin position="396"/>
        <end position="427"/>
    </location>
</feature>
<keyword evidence="4 12" id="KW-1003">Cell membrane</keyword>
<feature type="transmembrane region" description="Helical" evidence="12">
    <location>
        <begin position="55"/>
        <end position="76"/>
    </location>
</feature>
<comment type="similarity">
    <text evidence="2 12">Belongs to the cytochrome ubiquinol oxidase subunit 1 family.</text>
</comment>
<organism evidence="14 15">
    <name type="scientific">Salinisphaera orenii MK-B5</name>
    <dbReference type="NCBI Taxonomy" id="856730"/>
    <lineage>
        <taxon>Bacteria</taxon>
        <taxon>Pseudomonadati</taxon>
        <taxon>Pseudomonadota</taxon>
        <taxon>Gammaproteobacteria</taxon>
        <taxon>Salinisphaerales</taxon>
        <taxon>Salinisphaeraceae</taxon>
        <taxon>Salinisphaera</taxon>
    </lineage>
</organism>
<feature type="transmembrane region" description="Helical" evidence="12">
    <location>
        <begin position="126"/>
        <end position="146"/>
    </location>
</feature>
<dbReference type="PIRSF" id="PIRSF006446">
    <property type="entry name" value="Cyt_quinol_oxidase_1"/>
    <property type="match status" value="1"/>
</dbReference>
<dbReference type="GO" id="GO:0009055">
    <property type="term" value="F:electron transfer activity"/>
    <property type="evidence" value="ECO:0007669"/>
    <property type="project" value="UniProtKB-UniRule"/>
</dbReference>
<keyword evidence="7 12" id="KW-0479">Metal-binding</keyword>
<evidence type="ECO:0000313" key="14">
    <source>
        <dbReference type="EMBL" id="ROO29486.1"/>
    </source>
</evidence>
<evidence type="ECO:0000256" key="1">
    <source>
        <dbReference type="ARBA" id="ARBA00004651"/>
    </source>
</evidence>
<dbReference type="GO" id="GO:0046872">
    <property type="term" value="F:metal ion binding"/>
    <property type="evidence" value="ECO:0007669"/>
    <property type="project" value="UniProtKB-UniRule"/>
</dbReference>
<dbReference type="Proteomes" id="UP000283993">
    <property type="component" value="Unassembled WGS sequence"/>
</dbReference>
<gene>
    <name evidence="14" type="ORF">SAOR_03275</name>
</gene>
<feature type="region of interest" description="Disordered" evidence="13">
    <location>
        <begin position="436"/>
        <end position="463"/>
    </location>
</feature>
<evidence type="ECO:0000256" key="12">
    <source>
        <dbReference type="PIRNR" id="PIRNR006446"/>
    </source>
</evidence>
<evidence type="ECO:0000256" key="5">
    <source>
        <dbReference type="ARBA" id="ARBA00022617"/>
    </source>
</evidence>
<evidence type="ECO:0000256" key="9">
    <source>
        <dbReference type="ARBA" id="ARBA00022989"/>
    </source>
</evidence>
<dbReference type="EMBL" id="AYKH01000004">
    <property type="protein sequence ID" value="ROO29486.1"/>
    <property type="molecule type" value="Genomic_DNA"/>
</dbReference>
<dbReference type="GO" id="GO:0020037">
    <property type="term" value="F:heme binding"/>
    <property type="evidence" value="ECO:0007669"/>
    <property type="project" value="TreeGrafter"/>
</dbReference>
<dbReference type="PANTHER" id="PTHR30365:SF14">
    <property type="entry name" value="CYTOCHROME BD MENAQUINOL OXIDASE SUBUNIT I-RELATED"/>
    <property type="match status" value="1"/>
</dbReference>
<dbReference type="GO" id="GO:0005886">
    <property type="term" value="C:plasma membrane"/>
    <property type="evidence" value="ECO:0007669"/>
    <property type="project" value="UniProtKB-SubCell"/>
</dbReference>
<dbReference type="RefSeq" id="WP_123630202.1">
    <property type="nucleotide sequence ID" value="NZ_AYKH01000004.1"/>
</dbReference>
<keyword evidence="8 12" id="KW-0249">Electron transport</keyword>
<feature type="transmembrane region" description="Helical" evidence="12">
    <location>
        <begin position="319"/>
        <end position="345"/>
    </location>
</feature>
<feature type="transmembrane region" description="Helical" evidence="12">
    <location>
        <begin position="183"/>
        <end position="205"/>
    </location>
</feature>
<evidence type="ECO:0000256" key="2">
    <source>
        <dbReference type="ARBA" id="ARBA00009819"/>
    </source>
</evidence>
<keyword evidence="9 12" id="KW-1133">Transmembrane helix</keyword>
<feature type="transmembrane region" description="Helical" evidence="12">
    <location>
        <begin position="96"/>
        <end position="119"/>
    </location>
</feature>
<dbReference type="GO" id="GO:0070069">
    <property type="term" value="C:cytochrome complex"/>
    <property type="evidence" value="ECO:0007669"/>
    <property type="project" value="UniProtKB-UniRule"/>
</dbReference>
<evidence type="ECO:0000256" key="8">
    <source>
        <dbReference type="ARBA" id="ARBA00022982"/>
    </source>
</evidence>
<dbReference type="PANTHER" id="PTHR30365">
    <property type="entry name" value="CYTOCHROME D UBIQUINOL OXIDASE"/>
    <property type="match status" value="1"/>
</dbReference>
<keyword evidence="10 12" id="KW-0408">Iron</keyword>
<reference evidence="14 15" key="1">
    <citation type="submission" date="2013-10" db="EMBL/GenBank/DDBJ databases">
        <title>Salinisphaera orenii MK-B5 Genome Sequencing.</title>
        <authorList>
            <person name="Lai Q."/>
            <person name="Li C."/>
            <person name="Shao Z."/>
        </authorList>
    </citation>
    <scope>NUCLEOTIDE SEQUENCE [LARGE SCALE GENOMIC DNA]</scope>
    <source>
        <strain evidence="14 15">MK-B5</strain>
    </source>
</reference>
<evidence type="ECO:0000256" key="13">
    <source>
        <dbReference type="SAM" id="MobiDB-lite"/>
    </source>
</evidence>
<feature type="transmembrane region" description="Helical" evidence="12">
    <location>
        <begin position="12"/>
        <end position="43"/>
    </location>
</feature>
<evidence type="ECO:0000256" key="11">
    <source>
        <dbReference type="ARBA" id="ARBA00023136"/>
    </source>
</evidence>
<evidence type="ECO:0000256" key="7">
    <source>
        <dbReference type="ARBA" id="ARBA00022723"/>
    </source>
</evidence>
<dbReference type="GO" id="GO:0019646">
    <property type="term" value="P:aerobic electron transport chain"/>
    <property type="evidence" value="ECO:0007669"/>
    <property type="project" value="InterPro"/>
</dbReference>
<evidence type="ECO:0000256" key="4">
    <source>
        <dbReference type="ARBA" id="ARBA00022475"/>
    </source>
</evidence>
<comment type="subcellular location">
    <subcellularLocation>
        <location evidence="12">Cell inner membrane</location>
    </subcellularLocation>
    <subcellularLocation>
        <location evidence="1">Cell membrane</location>
        <topology evidence="1">Multi-pass membrane protein</topology>
    </subcellularLocation>
</comment>
<evidence type="ECO:0000313" key="15">
    <source>
        <dbReference type="Proteomes" id="UP000283993"/>
    </source>
</evidence>
<dbReference type="GO" id="GO:0016682">
    <property type="term" value="F:oxidoreductase activity, acting on diphenols and related substances as donors, oxygen as acceptor"/>
    <property type="evidence" value="ECO:0007669"/>
    <property type="project" value="TreeGrafter"/>
</dbReference>
<keyword evidence="15" id="KW-1185">Reference proteome</keyword>
<proteinExistence type="inferred from homology"/>
<dbReference type="Pfam" id="PF01654">
    <property type="entry name" value="Cyt_bd_oxida_I"/>
    <property type="match status" value="1"/>
</dbReference>
<dbReference type="AlphaFoldDB" id="A0A423PV48"/>
<evidence type="ECO:0000256" key="6">
    <source>
        <dbReference type="ARBA" id="ARBA00022692"/>
    </source>
</evidence>
<name>A0A423PV48_9GAMM</name>
<keyword evidence="3 12" id="KW-0813">Transport</keyword>
<accession>A0A423PV48</accession>
<keyword evidence="11 12" id="KW-0472">Membrane</keyword>
<feature type="transmembrane region" description="Helical" evidence="12">
    <location>
        <begin position="217"/>
        <end position="236"/>
    </location>
</feature>
<sequence>MSLDPEILSRVQFAFVVSFHILFPAFTIGLASWLAMCEGLYLWTRRDVYRRLYHFWVKIFAVSFGMGVVSGIVMSFQFGTNWSRFAEATAPVLGPLFTYEVLTAFFLEATFLGIMLFGWNKVGPKLHFIATVTVGLGTTLSAFWILSANSWMHTPAGFEIRDGVFYPVDWWKIVFNPSFPYRLVHMVLAAYLTTAFVILAVGAWYRLKGTAHESARVMLTMGVGFVSIVTPLQILAGDLHGLKTLEYQPAKIAAMEAHWETERGAALALFAWPDAEAETNHYEIALPNVASLILTHEWNGELTGLKEFPRDERPPVAPIFFSFRIMVGLGLLMLVAGVTGLWLAFRRRLYDSPRYHRFLVAMAPSGFVAVLAGWITTEIGRQPYTVYGLMRTSDSLSPVAAPSVAATLVTFVVVYGIVFGAGLYYILRIIRTGPERRPDATQSETPATPARPLAYPDESTSET</sequence>